<dbReference type="PROSITE" id="PS50850">
    <property type="entry name" value="MFS"/>
    <property type="match status" value="1"/>
</dbReference>
<dbReference type="Gene3D" id="1.20.1250.20">
    <property type="entry name" value="MFS general substrate transporter like domains"/>
    <property type="match status" value="1"/>
</dbReference>
<evidence type="ECO:0000256" key="1">
    <source>
        <dbReference type="ARBA" id="ARBA00022692"/>
    </source>
</evidence>
<feature type="transmembrane region" description="Helical" evidence="4">
    <location>
        <begin position="244"/>
        <end position="262"/>
    </location>
</feature>
<feature type="transmembrane region" description="Helical" evidence="4">
    <location>
        <begin position="16"/>
        <end position="36"/>
    </location>
</feature>
<feature type="transmembrane region" description="Helical" evidence="4">
    <location>
        <begin position="168"/>
        <end position="190"/>
    </location>
</feature>
<feature type="transmembrane region" description="Helical" evidence="4">
    <location>
        <begin position="79"/>
        <end position="99"/>
    </location>
</feature>
<evidence type="ECO:0000256" key="3">
    <source>
        <dbReference type="ARBA" id="ARBA00023136"/>
    </source>
</evidence>
<feature type="transmembrane region" description="Helical" evidence="4">
    <location>
        <begin position="311"/>
        <end position="328"/>
    </location>
</feature>
<feature type="transmembrane region" description="Helical" evidence="4">
    <location>
        <begin position="334"/>
        <end position="354"/>
    </location>
</feature>
<dbReference type="AlphaFoldDB" id="A0A9U5GRN1"/>
<evidence type="ECO:0000313" key="7">
    <source>
        <dbReference type="RefSeq" id="WP_028312965.1"/>
    </source>
</evidence>
<dbReference type="PANTHER" id="PTHR43129">
    <property type="entry name" value="FOSMIDOMYCIN RESISTANCE PROTEIN"/>
    <property type="match status" value="1"/>
</dbReference>
<keyword evidence="3 4" id="KW-0472">Membrane</keyword>
<dbReference type="Proteomes" id="UP000675920">
    <property type="component" value="Unplaced"/>
</dbReference>
<dbReference type="Pfam" id="PF07690">
    <property type="entry name" value="MFS_1"/>
    <property type="match status" value="1"/>
</dbReference>
<evidence type="ECO:0000259" key="5">
    <source>
        <dbReference type="PROSITE" id="PS50850"/>
    </source>
</evidence>
<organism evidence="6 7">
    <name type="scientific">Derxia gummosa DSM 723</name>
    <dbReference type="NCBI Taxonomy" id="1121388"/>
    <lineage>
        <taxon>Bacteria</taxon>
        <taxon>Pseudomonadati</taxon>
        <taxon>Pseudomonadota</taxon>
        <taxon>Betaproteobacteria</taxon>
        <taxon>Burkholderiales</taxon>
        <taxon>Alcaligenaceae</taxon>
        <taxon>Derxia</taxon>
    </lineage>
</organism>
<accession>A0A9U5GRN1</accession>
<keyword evidence="6" id="KW-1185">Reference proteome</keyword>
<feature type="transmembrane region" description="Helical" evidence="4">
    <location>
        <begin position="375"/>
        <end position="397"/>
    </location>
</feature>
<feature type="transmembrane region" description="Helical" evidence="4">
    <location>
        <begin position="282"/>
        <end position="304"/>
    </location>
</feature>
<keyword evidence="1 4" id="KW-0812">Transmembrane</keyword>
<evidence type="ECO:0000256" key="4">
    <source>
        <dbReference type="SAM" id="Phobius"/>
    </source>
</evidence>
<reference evidence="7" key="1">
    <citation type="journal article" date="1993" name="Trends Biochem. Sci.">
        <title>A major superfamily of transmembrane facilitators that catalyse uniport, symport and antiport.</title>
        <authorList>
            <person name="Marger M.D."/>
            <person name="Saier M.H. Jr."/>
        </authorList>
    </citation>
    <scope>NUCLEOTIDE SEQUENCE</scope>
</reference>
<feature type="transmembrane region" description="Helical" evidence="4">
    <location>
        <begin position="105"/>
        <end position="125"/>
    </location>
</feature>
<dbReference type="SUPFAM" id="SSF103473">
    <property type="entry name" value="MFS general substrate transporter"/>
    <property type="match status" value="1"/>
</dbReference>
<sequence>MSISLEAPPMAPSRDAAVIGLVGFAHGVSHFFHLLLAPLFPWLMPAFGVGYAELGFLVTLFFAVSAMGQAMAGFVVDRFGSVPVLLAGTASFVLAALVLASAQSYPALMVAAMLAGAGNCVFHPADFSLLNRRVKPARLGHAFSVHSLAGNLGWAASPPLLAGVAGVAGWRTAALVAAGVAVLSWLALWFGRGLLEERADGKAGAADKGTAGAGGRPVAAAGATSATRAEPVAEGAFAFLRVPAIWLCFAFFMTSAAAFGLLQSFGAPTLEHVFGLARSASTFAITLFLLAGAAGTFAGGFVAARTDNNDRPIAIVLLISAALAALLATGLPPAWAVLPMLAAIGFSVGIAMPNRDLLVRRAAAGRFAAASYGRVYGFVYSGLDIGLGVTPLLLGGAMDAGHFRTVLVCVAVGQTLAVASAWRVGEGRRARAARLASA</sequence>
<reference evidence="7" key="2">
    <citation type="journal article" date="1998" name="Microbiol. Mol. Biol. Rev.">
        <title>Major facilitator superfamily.</title>
        <authorList>
            <person name="Pao S.S."/>
            <person name="Paulsen I.T."/>
            <person name="Saier M.H. Jr."/>
        </authorList>
    </citation>
    <scope>NUCLEOTIDE SEQUENCE</scope>
</reference>
<evidence type="ECO:0000313" key="6">
    <source>
        <dbReference type="Proteomes" id="UP000675920"/>
    </source>
</evidence>
<evidence type="ECO:0000256" key="2">
    <source>
        <dbReference type="ARBA" id="ARBA00022989"/>
    </source>
</evidence>
<feature type="transmembrane region" description="Helical" evidence="4">
    <location>
        <begin position="403"/>
        <end position="424"/>
    </location>
</feature>
<dbReference type="InterPro" id="IPR036259">
    <property type="entry name" value="MFS_trans_sf"/>
</dbReference>
<dbReference type="GO" id="GO:0022857">
    <property type="term" value="F:transmembrane transporter activity"/>
    <property type="evidence" value="ECO:0007669"/>
    <property type="project" value="InterPro"/>
</dbReference>
<name>A0A9U5GRN1_9BURK</name>
<reference evidence="7" key="5">
    <citation type="submission" date="2025-08" db="UniProtKB">
        <authorList>
            <consortium name="RefSeq"/>
        </authorList>
    </citation>
    <scope>IDENTIFICATION</scope>
</reference>
<dbReference type="PANTHER" id="PTHR43129:SF1">
    <property type="entry name" value="FOSMIDOMYCIN RESISTANCE PROTEIN"/>
    <property type="match status" value="1"/>
</dbReference>
<dbReference type="GO" id="GO:0005886">
    <property type="term" value="C:plasma membrane"/>
    <property type="evidence" value="ECO:0007669"/>
    <property type="project" value="TreeGrafter"/>
</dbReference>
<proteinExistence type="predicted"/>
<dbReference type="InterPro" id="IPR011701">
    <property type="entry name" value="MFS"/>
</dbReference>
<dbReference type="RefSeq" id="WP_028312965.1">
    <property type="nucleotide sequence ID" value="NZ_KI519499.1"/>
</dbReference>
<feature type="domain" description="Major facilitator superfamily (MFS) profile" evidence="5">
    <location>
        <begin position="15"/>
        <end position="429"/>
    </location>
</feature>
<dbReference type="InterPro" id="IPR020846">
    <property type="entry name" value="MFS_dom"/>
</dbReference>
<protein>
    <submittedName>
        <fullName evidence="7">MFS transporter</fullName>
    </submittedName>
</protein>
<keyword evidence="2 4" id="KW-1133">Transmembrane helix</keyword>
<feature type="transmembrane region" description="Helical" evidence="4">
    <location>
        <begin position="42"/>
        <end position="67"/>
    </location>
</feature>
<reference evidence="7" key="3">
    <citation type="journal article" date="2015" name="Annu Rev Biophys">
        <title>Structural Biology of the Major Facilitator Superfamily Transporters.</title>
        <authorList>
            <person name="Yan N."/>
        </authorList>
    </citation>
    <scope>NUCLEOTIDE SEQUENCE</scope>
</reference>
<reference evidence="7" key="4">
    <citation type="journal article" date="2016" name="Nat. Rev. Mol. Cell Biol.">
        <title>Understanding transport by the major facilitator superfamily (MFS): structures pave the way.</title>
        <authorList>
            <person name="Quistgaard E.M."/>
            <person name="Low C."/>
            <person name="Guettou F."/>
            <person name="Nordlund P."/>
        </authorList>
    </citation>
    <scope>NUCLEOTIDE SEQUENCE</scope>
</reference>